<comment type="caution">
    <text evidence="1">The sequence shown here is derived from an EMBL/GenBank/DDBJ whole genome shotgun (WGS) entry which is preliminary data.</text>
</comment>
<dbReference type="PANTHER" id="PTHR31591">
    <property type="entry name" value="UPF0613 PROTEIN PB24D3.06C"/>
    <property type="match status" value="1"/>
</dbReference>
<keyword evidence="2" id="KW-1185">Reference proteome</keyword>
<evidence type="ECO:0008006" key="3">
    <source>
        <dbReference type="Google" id="ProtNLM"/>
    </source>
</evidence>
<dbReference type="EMBL" id="SDIL01000096">
    <property type="protein sequence ID" value="RXK36473.1"/>
    <property type="molecule type" value="Genomic_DNA"/>
</dbReference>
<dbReference type="InterPro" id="IPR013744">
    <property type="entry name" value="SidJ"/>
</dbReference>
<sequence length="193" mass="20824">MGHSTGSQDVIHYLSSSSSTFSPLAPVQGRIMHAPISDREYFESNSAEGDDWGWGAQLEIAKGLIVEEQSQQVLDRNFCQTVGGPVTAYRLHSLVGVGGDDDYFSSDLPDTLENNPMNHKHPLSTSFGRLSAPALAIYSKKDETCRLPDISATLDRWTSAAGAKLETVILEGAGHSVDVRWLATDSVSSQLDG</sequence>
<dbReference type="AlphaFoldDB" id="A0A4Q1BGG0"/>
<protein>
    <recommendedName>
        <fullName evidence="3">AB hydrolase-1 domain-containing protein</fullName>
    </recommendedName>
</protein>
<dbReference type="Proteomes" id="UP000289152">
    <property type="component" value="Unassembled WGS sequence"/>
</dbReference>
<accession>A0A4Q1BGG0</accession>
<evidence type="ECO:0000313" key="2">
    <source>
        <dbReference type="Proteomes" id="UP000289152"/>
    </source>
</evidence>
<name>A0A4Q1BGG0_TREME</name>
<dbReference type="InParanoid" id="A0A4Q1BGG0"/>
<dbReference type="SUPFAM" id="SSF53474">
    <property type="entry name" value="alpha/beta-Hydrolases"/>
    <property type="match status" value="1"/>
</dbReference>
<organism evidence="1 2">
    <name type="scientific">Tremella mesenterica</name>
    <name type="common">Jelly fungus</name>
    <dbReference type="NCBI Taxonomy" id="5217"/>
    <lineage>
        <taxon>Eukaryota</taxon>
        <taxon>Fungi</taxon>
        <taxon>Dikarya</taxon>
        <taxon>Basidiomycota</taxon>
        <taxon>Agaricomycotina</taxon>
        <taxon>Tremellomycetes</taxon>
        <taxon>Tremellales</taxon>
        <taxon>Tremellaceae</taxon>
        <taxon>Tremella</taxon>
    </lineage>
</organism>
<evidence type="ECO:0000313" key="1">
    <source>
        <dbReference type="EMBL" id="RXK36473.1"/>
    </source>
</evidence>
<gene>
    <name evidence="1" type="ORF">M231_06257</name>
</gene>
<dbReference type="Gene3D" id="3.40.50.1820">
    <property type="entry name" value="alpha/beta hydrolase"/>
    <property type="match status" value="1"/>
</dbReference>
<reference evidence="1 2" key="1">
    <citation type="submission" date="2016-06" db="EMBL/GenBank/DDBJ databases">
        <title>Evolution of pathogenesis and genome organization in the Tremellales.</title>
        <authorList>
            <person name="Cuomo C."/>
            <person name="Litvintseva A."/>
            <person name="Heitman J."/>
            <person name="Chen Y."/>
            <person name="Sun S."/>
            <person name="Springer D."/>
            <person name="Dromer F."/>
            <person name="Young S."/>
            <person name="Zeng Q."/>
            <person name="Chapman S."/>
            <person name="Gujja S."/>
            <person name="Saif S."/>
            <person name="Birren B."/>
        </authorList>
    </citation>
    <scope>NUCLEOTIDE SEQUENCE [LARGE SCALE GENOMIC DNA]</scope>
    <source>
        <strain evidence="1 2">ATCC 28783</strain>
    </source>
</reference>
<proteinExistence type="predicted"/>
<dbReference type="PANTHER" id="PTHR31591:SF1">
    <property type="entry name" value="UPF0613 PROTEIN PB24D3.06C"/>
    <property type="match status" value="1"/>
</dbReference>
<dbReference type="VEuPathDB" id="FungiDB:TREMEDRAFT_56114"/>
<dbReference type="InterPro" id="IPR029058">
    <property type="entry name" value="AB_hydrolase_fold"/>
</dbReference>
<dbReference type="Pfam" id="PF08538">
    <property type="entry name" value="DUF1749"/>
    <property type="match status" value="1"/>
</dbReference>
<dbReference type="OrthoDB" id="10034502at2759"/>